<comment type="function">
    <text evidence="6 7">Catalyzes the reversible transfer of the terminal phosphate of ATP to form a long-chain polyphosphate (polyP).</text>
</comment>
<evidence type="ECO:0000259" key="9">
    <source>
        <dbReference type="Pfam" id="PF13089"/>
    </source>
</evidence>
<dbReference type="Gene3D" id="3.30.870.10">
    <property type="entry name" value="Endonuclease Chain A"/>
    <property type="match status" value="2"/>
</dbReference>
<proteinExistence type="inferred from homology"/>
<evidence type="ECO:0000256" key="1">
    <source>
        <dbReference type="ARBA" id="ARBA00022553"/>
    </source>
</evidence>
<comment type="caution">
    <text evidence="12">The sequence shown here is derived from an EMBL/GenBank/DDBJ whole genome shotgun (WGS) entry which is preliminary data.</text>
</comment>
<evidence type="ECO:0000313" key="13">
    <source>
        <dbReference type="Proteomes" id="UP000430222"/>
    </source>
</evidence>
<gene>
    <name evidence="12" type="primary">ppk1</name>
    <name evidence="6" type="synonym">ppk</name>
    <name evidence="12" type="ORF">FYJ78_06455</name>
</gene>
<feature type="binding site" evidence="6">
    <location>
        <position position="384"/>
    </location>
    <ligand>
        <name>Mg(2+)</name>
        <dbReference type="ChEBI" id="CHEBI:18420"/>
    </ligand>
</feature>
<dbReference type="PANTHER" id="PTHR30218:SF0">
    <property type="entry name" value="POLYPHOSPHATE KINASE"/>
    <property type="match status" value="1"/>
</dbReference>
<dbReference type="InterPro" id="IPR041108">
    <property type="entry name" value="PP_kinase_C_1"/>
</dbReference>
<dbReference type="EMBL" id="VUNL01000006">
    <property type="protein sequence ID" value="MSV24829.1"/>
    <property type="molecule type" value="Genomic_DNA"/>
</dbReference>
<dbReference type="Proteomes" id="UP000430222">
    <property type="component" value="Unassembled WGS sequence"/>
</dbReference>
<name>A0A6I2UWV7_9FIRM</name>
<evidence type="ECO:0000313" key="12">
    <source>
        <dbReference type="EMBL" id="MSV24829.1"/>
    </source>
</evidence>
<dbReference type="InterPro" id="IPR025200">
    <property type="entry name" value="PPK_C_dom2"/>
</dbReference>
<accession>A0A6I2UWV7</accession>
<feature type="binding site" evidence="6">
    <location>
        <position position="602"/>
    </location>
    <ligand>
        <name>ATP</name>
        <dbReference type="ChEBI" id="CHEBI:30616"/>
    </ligand>
</feature>
<dbReference type="SUPFAM" id="SSF140356">
    <property type="entry name" value="PPK N-terminal domain-like"/>
    <property type="match status" value="1"/>
</dbReference>
<dbReference type="NCBIfam" id="NF003921">
    <property type="entry name" value="PRK05443.2-2"/>
    <property type="match status" value="1"/>
</dbReference>
<evidence type="ECO:0000256" key="4">
    <source>
        <dbReference type="ARBA" id="ARBA00022777"/>
    </source>
</evidence>
<dbReference type="Pfam" id="PF13089">
    <property type="entry name" value="PP_kinase_N"/>
    <property type="match status" value="1"/>
</dbReference>
<evidence type="ECO:0000259" key="8">
    <source>
        <dbReference type="Pfam" id="PF02503"/>
    </source>
</evidence>
<feature type="domain" description="Polyphosphate kinase C-terminal" evidence="10">
    <location>
        <begin position="513"/>
        <end position="675"/>
    </location>
</feature>
<comment type="PTM">
    <text evidence="6 7">An intermediate of this reaction is the autophosphorylated ppk in which a phosphate is covalently linked to a histidine residue through a N-P bond.</text>
</comment>
<dbReference type="InterPro" id="IPR003414">
    <property type="entry name" value="PP_kinase"/>
</dbReference>
<dbReference type="CDD" id="cd09169">
    <property type="entry name" value="PLDc_PPK1_C2_unchar"/>
    <property type="match status" value="1"/>
</dbReference>
<feature type="domain" description="Polyphosphate kinase N-terminal" evidence="9">
    <location>
        <begin position="19"/>
        <end position="122"/>
    </location>
</feature>
<comment type="catalytic activity">
    <reaction evidence="6 7">
        <text>[phosphate](n) + ATP = [phosphate](n+1) + ADP</text>
        <dbReference type="Rhea" id="RHEA:19573"/>
        <dbReference type="Rhea" id="RHEA-COMP:9859"/>
        <dbReference type="Rhea" id="RHEA-COMP:14280"/>
        <dbReference type="ChEBI" id="CHEBI:16838"/>
        <dbReference type="ChEBI" id="CHEBI:30616"/>
        <dbReference type="ChEBI" id="CHEBI:456216"/>
        <dbReference type="EC" id="2.7.4.1"/>
    </reaction>
</comment>
<keyword evidence="1 6" id="KW-0597">Phosphoprotein</keyword>
<sequence length="695" mass="79987">MASILLEKKAPRHDTSFTQNRELSWLRFNERVLEEVKDETVPLYERLKFTAIFTSNLDEFFMVRVGSLMDLLHIKPNQRDNKSRMTPAEQLHHIFSACQQLYPKRDMVYENVSRKLAQAGIVHLDFADLGGEQQRYYEQEFSDQILPVLSPQILDLHHPFPHLENKELFVAALLKHEHRITLGMIPVPHTLPQYLLLPSNRMEYLLIEEVMLAFIEQVFPSYPIIDRGVFCITRDADISPDDEEVEYGNDYLKQMKKVLHLRKHLPPVRIEIQSDGDSMLAPYLSRQLHLPMEQVYVTTALLRLDFVYDLEKEFTARQKQQLCYPPFVSAAHADLFKKFGMMKAVRQKDRLLSYPYDDFNIFLRLIREAAYDPNTASIKITIYRIGRGHVQLMNYLIMASELGKEVTVLLELKARFDEANNMSWVDSLRDAGVHILYGFEGYKVHAKVCLITCQRGGELSYITYVGTGNFNAKTAHLYTDLALLTANSSIGRDAAVFFRNMGISNLYGEYRELLVAPVNLKKKLLALIQREIDKAIRGEEARILLKMNSLTDRELIDKLKEAGTAGVVVHMIVRGICCLVPEIPGKTENIHVRSIVGRFLEHARVFVFGCGKEAEVYIASADWMTRNTENRVEVGCPIYDPEIRRRILAMLDLQLRDNTKARRLGSDGYYHRLLMSGEAVNAQMTLARQAVLEKA</sequence>
<evidence type="ECO:0000256" key="5">
    <source>
        <dbReference type="ARBA" id="ARBA00022840"/>
    </source>
</evidence>
<evidence type="ECO:0000256" key="6">
    <source>
        <dbReference type="HAMAP-Rule" id="MF_00347"/>
    </source>
</evidence>
<dbReference type="HAMAP" id="MF_00347">
    <property type="entry name" value="Polyphosphate_kinase"/>
    <property type="match status" value="1"/>
</dbReference>
<dbReference type="GO" id="GO:0005524">
    <property type="term" value="F:ATP binding"/>
    <property type="evidence" value="ECO:0007669"/>
    <property type="project" value="UniProtKB-KW"/>
</dbReference>
<organism evidence="12 13">
    <name type="scientific">Selenomonas montiformis</name>
    <dbReference type="NCBI Taxonomy" id="2652285"/>
    <lineage>
        <taxon>Bacteria</taxon>
        <taxon>Bacillati</taxon>
        <taxon>Bacillota</taxon>
        <taxon>Negativicutes</taxon>
        <taxon>Selenomonadales</taxon>
        <taxon>Selenomonadaceae</taxon>
        <taxon>Selenomonas</taxon>
    </lineage>
</organism>
<keyword evidence="5 6" id="KW-0067">ATP-binding</keyword>
<dbReference type="Gene3D" id="3.30.1840.10">
    <property type="entry name" value="Polyphosphate kinase middle domain"/>
    <property type="match status" value="1"/>
</dbReference>
<dbReference type="RefSeq" id="WP_154620593.1">
    <property type="nucleotide sequence ID" value="NZ_VUNL01000006.1"/>
</dbReference>
<feature type="binding site" evidence="6">
    <location>
        <position position="415"/>
    </location>
    <ligand>
        <name>Mg(2+)</name>
        <dbReference type="ChEBI" id="CHEBI:18420"/>
    </ligand>
</feature>
<evidence type="ECO:0000259" key="10">
    <source>
        <dbReference type="Pfam" id="PF13090"/>
    </source>
</evidence>
<dbReference type="SUPFAM" id="SSF143724">
    <property type="entry name" value="PHP14-like"/>
    <property type="match status" value="1"/>
</dbReference>
<dbReference type="Gene3D" id="1.20.58.310">
    <property type="entry name" value="Polyphosphate kinase N-terminal domain"/>
    <property type="match status" value="1"/>
</dbReference>
<protein>
    <recommendedName>
        <fullName evidence="6 7">Polyphosphate kinase</fullName>
        <ecNumber evidence="6 7">2.7.4.1</ecNumber>
    </recommendedName>
    <alternativeName>
        <fullName evidence="6">ATP-polyphosphate phosphotransferase</fullName>
    </alternativeName>
    <alternativeName>
        <fullName evidence="6">Polyphosphoric acid kinase</fullName>
    </alternativeName>
</protein>
<feature type="active site" description="Phosphohistidine intermediate" evidence="6">
    <location>
        <position position="445"/>
    </location>
</feature>
<evidence type="ECO:0000256" key="7">
    <source>
        <dbReference type="RuleBase" id="RU003800"/>
    </source>
</evidence>
<feature type="domain" description="Polyphosphate kinase middle" evidence="8">
    <location>
        <begin position="132"/>
        <end position="309"/>
    </location>
</feature>
<feature type="binding site" evidence="6">
    <location>
        <position position="478"/>
    </location>
    <ligand>
        <name>ATP</name>
        <dbReference type="ChEBI" id="CHEBI:30616"/>
    </ligand>
</feature>
<keyword evidence="4 6" id="KW-0418">Kinase</keyword>
<dbReference type="InterPro" id="IPR036830">
    <property type="entry name" value="PP_kinase_middle_dom_sf"/>
</dbReference>
<dbReference type="AlphaFoldDB" id="A0A6I2UWV7"/>
<dbReference type="GO" id="GO:0008976">
    <property type="term" value="F:polyphosphate kinase activity"/>
    <property type="evidence" value="ECO:0007669"/>
    <property type="project" value="UniProtKB-UniRule"/>
</dbReference>
<dbReference type="NCBIfam" id="NF003917">
    <property type="entry name" value="PRK05443.1-1"/>
    <property type="match status" value="1"/>
</dbReference>
<dbReference type="InterPro" id="IPR025198">
    <property type="entry name" value="PPK_N_dom"/>
</dbReference>
<dbReference type="Pfam" id="PF17941">
    <property type="entry name" value="PP_kinase_C_1"/>
    <property type="match status" value="1"/>
</dbReference>
<feature type="domain" description="Polyphosphate kinase C-terminal" evidence="11">
    <location>
        <begin position="341"/>
        <end position="501"/>
    </location>
</feature>
<evidence type="ECO:0000259" key="11">
    <source>
        <dbReference type="Pfam" id="PF17941"/>
    </source>
</evidence>
<dbReference type="NCBIfam" id="TIGR03705">
    <property type="entry name" value="poly_P_kin"/>
    <property type="match status" value="1"/>
</dbReference>
<keyword evidence="6" id="KW-0479">Metal-binding</keyword>
<dbReference type="InterPro" id="IPR024953">
    <property type="entry name" value="PP_kinase_middle"/>
</dbReference>
<evidence type="ECO:0000256" key="2">
    <source>
        <dbReference type="ARBA" id="ARBA00022679"/>
    </source>
</evidence>
<dbReference type="PIRSF" id="PIRSF015589">
    <property type="entry name" value="PP_kinase"/>
    <property type="match status" value="1"/>
</dbReference>
<feature type="binding site" evidence="6">
    <location>
        <position position="56"/>
    </location>
    <ligand>
        <name>ATP</name>
        <dbReference type="ChEBI" id="CHEBI:30616"/>
    </ligand>
</feature>
<dbReference type="EC" id="2.7.4.1" evidence="6 7"/>
<keyword evidence="13" id="KW-1185">Reference proteome</keyword>
<reference evidence="12 13" key="1">
    <citation type="submission" date="2019-08" db="EMBL/GenBank/DDBJ databases">
        <title>In-depth cultivation of the pig gut microbiome towards novel bacterial diversity and tailored functional studies.</title>
        <authorList>
            <person name="Wylensek D."/>
            <person name="Hitch T.C.A."/>
            <person name="Clavel T."/>
        </authorList>
    </citation>
    <scope>NUCLEOTIDE SEQUENCE [LARGE SCALE GENOMIC DNA]</scope>
    <source>
        <strain evidence="13">WCA-380-WT-3B3</strain>
    </source>
</reference>
<dbReference type="PANTHER" id="PTHR30218">
    <property type="entry name" value="POLYPHOSPHATE KINASE"/>
    <property type="match status" value="1"/>
</dbReference>
<dbReference type="Pfam" id="PF13090">
    <property type="entry name" value="PP_kinase_C"/>
    <property type="match status" value="1"/>
</dbReference>
<evidence type="ECO:0000256" key="3">
    <source>
        <dbReference type="ARBA" id="ARBA00022741"/>
    </source>
</evidence>
<dbReference type="SUPFAM" id="SSF56024">
    <property type="entry name" value="Phospholipase D/nuclease"/>
    <property type="match status" value="2"/>
</dbReference>
<dbReference type="GO" id="GO:0046872">
    <property type="term" value="F:metal ion binding"/>
    <property type="evidence" value="ECO:0007669"/>
    <property type="project" value="UniProtKB-KW"/>
</dbReference>
<keyword evidence="3 6" id="KW-0547">Nucleotide-binding</keyword>
<comment type="cofactor">
    <cofactor evidence="6">
        <name>Mg(2+)</name>
        <dbReference type="ChEBI" id="CHEBI:18420"/>
    </cofactor>
</comment>
<comment type="similarity">
    <text evidence="6 7">Belongs to the polyphosphate kinase 1 (PPK1) family.</text>
</comment>
<feature type="binding site" evidence="6">
    <location>
        <position position="574"/>
    </location>
    <ligand>
        <name>ATP</name>
        <dbReference type="ChEBI" id="CHEBI:30616"/>
    </ligand>
</feature>
<dbReference type="GO" id="GO:0006799">
    <property type="term" value="P:polyphosphate biosynthetic process"/>
    <property type="evidence" value="ECO:0007669"/>
    <property type="project" value="UniProtKB-UniRule"/>
</dbReference>
<dbReference type="Pfam" id="PF02503">
    <property type="entry name" value="PP_kinase"/>
    <property type="match status" value="1"/>
</dbReference>
<keyword evidence="2 6" id="KW-0808">Transferase</keyword>
<dbReference type="GO" id="GO:0009358">
    <property type="term" value="C:polyphosphate kinase complex"/>
    <property type="evidence" value="ECO:0007669"/>
    <property type="project" value="InterPro"/>
</dbReference>
<dbReference type="InterPro" id="IPR036832">
    <property type="entry name" value="PPK_N_dom_sf"/>
</dbReference>
<keyword evidence="6" id="KW-0460">Magnesium</keyword>